<comment type="caution">
    <text evidence="1">The sequence shown here is derived from an EMBL/GenBank/DDBJ whole genome shotgun (WGS) entry which is preliminary data.</text>
</comment>
<dbReference type="EMBL" id="JBHUDY010000001">
    <property type="protein sequence ID" value="MFD1610839.1"/>
    <property type="molecule type" value="Genomic_DNA"/>
</dbReference>
<protein>
    <submittedName>
        <fullName evidence="1">Uncharacterized protein</fullName>
    </submittedName>
</protein>
<sequence>MLPEMSEEEYVTQIYTRVVQAMVTLDSDGTDVGGFVDPELAQKGLCMVIGVMAAKARPDMTPKEQREMADWCRKLILKGIQAGLREDAGPEQVGFRVDSVKRHKGAADIAAGEPEPVTIK</sequence>
<gene>
    <name evidence="1" type="ORF">ACFSCW_03375</name>
</gene>
<evidence type="ECO:0000313" key="2">
    <source>
        <dbReference type="Proteomes" id="UP001597115"/>
    </source>
</evidence>
<keyword evidence="2" id="KW-1185">Reference proteome</keyword>
<organism evidence="1 2">
    <name type="scientific">Sphingomonas tabacisoli</name>
    <dbReference type="NCBI Taxonomy" id="2249466"/>
    <lineage>
        <taxon>Bacteria</taxon>
        <taxon>Pseudomonadati</taxon>
        <taxon>Pseudomonadota</taxon>
        <taxon>Alphaproteobacteria</taxon>
        <taxon>Sphingomonadales</taxon>
        <taxon>Sphingomonadaceae</taxon>
        <taxon>Sphingomonas</taxon>
    </lineage>
</organism>
<evidence type="ECO:0000313" key="1">
    <source>
        <dbReference type="EMBL" id="MFD1610839.1"/>
    </source>
</evidence>
<name>A0ABW4HZ17_9SPHN</name>
<proteinExistence type="predicted"/>
<dbReference type="RefSeq" id="WP_380886899.1">
    <property type="nucleotide sequence ID" value="NZ_JBHUDY010000001.1"/>
</dbReference>
<dbReference type="Proteomes" id="UP001597115">
    <property type="component" value="Unassembled WGS sequence"/>
</dbReference>
<accession>A0ABW4HZ17</accession>
<reference evidence="2" key="1">
    <citation type="journal article" date="2019" name="Int. J. Syst. Evol. Microbiol.">
        <title>The Global Catalogue of Microorganisms (GCM) 10K type strain sequencing project: providing services to taxonomists for standard genome sequencing and annotation.</title>
        <authorList>
            <consortium name="The Broad Institute Genomics Platform"/>
            <consortium name="The Broad Institute Genome Sequencing Center for Infectious Disease"/>
            <person name="Wu L."/>
            <person name="Ma J."/>
        </authorList>
    </citation>
    <scope>NUCLEOTIDE SEQUENCE [LARGE SCALE GENOMIC DNA]</scope>
    <source>
        <strain evidence="2">CGMCC 1.16275</strain>
    </source>
</reference>